<dbReference type="EMBL" id="GGEC01003765">
    <property type="protein sequence ID" value="MBW84248.1"/>
    <property type="molecule type" value="Transcribed_RNA"/>
</dbReference>
<organism evidence="1">
    <name type="scientific">Rhizophora mucronata</name>
    <name type="common">Asiatic mangrove</name>
    <dbReference type="NCBI Taxonomy" id="61149"/>
    <lineage>
        <taxon>Eukaryota</taxon>
        <taxon>Viridiplantae</taxon>
        <taxon>Streptophyta</taxon>
        <taxon>Embryophyta</taxon>
        <taxon>Tracheophyta</taxon>
        <taxon>Spermatophyta</taxon>
        <taxon>Magnoliopsida</taxon>
        <taxon>eudicotyledons</taxon>
        <taxon>Gunneridae</taxon>
        <taxon>Pentapetalae</taxon>
        <taxon>rosids</taxon>
        <taxon>fabids</taxon>
        <taxon>Malpighiales</taxon>
        <taxon>Rhizophoraceae</taxon>
        <taxon>Rhizophora</taxon>
    </lineage>
</organism>
<evidence type="ECO:0000313" key="1">
    <source>
        <dbReference type="EMBL" id="MBW84248.1"/>
    </source>
</evidence>
<accession>A0A2P2ISR9</accession>
<protein>
    <submittedName>
        <fullName evidence="1">Uncharacterized protein</fullName>
    </submittedName>
</protein>
<dbReference type="AlphaFoldDB" id="A0A2P2ISR9"/>
<reference evidence="1" key="1">
    <citation type="submission" date="2018-02" db="EMBL/GenBank/DDBJ databases">
        <title>Rhizophora mucronata_Transcriptome.</title>
        <authorList>
            <person name="Meera S.P."/>
            <person name="Sreeshan A."/>
            <person name="Augustine A."/>
        </authorList>
    </citation>
    <scope>NUCLEOTIDE SEQUENCE</scope>
    <source>
        <tissue evidence="1">Leaf</tissue>
    </source>
</reference>
<sequence length="38" mass="4335">MHQQRKGQATMQHISFHATPIKFFFFSDGHTKNANGST</sequence>
<name>A0A2P2ISR9_RHIMU</name>
<proteinExistence type="predicted"/>